<feature type="compositionally biased region" description="Acidic residues" evidence="2">
    <location>
        <begin position="395"/>
        <end position="405"/>
    </location>
</feature>
<accession>A0ABS4JM88</accession>
<proteinExistence type="inferred from homology"/>
<evidence type="ECO:0000259" key="3">
    <source>
        <dbReference type="Pfam" id="PF03816"/>
    </source>
</evidence>
<keyword evidence="5" id="KW-1185">Reference proteome</keyword>
<feature type="domain" description="Cell envelope-related transcriptional attenuator" evidence="3">
    <location>
        <begin position="87"/>
        <end position="240"/>
    </location>
</feature>
<organism evidence="4 5">
    <name type="scientific">Symbiobacterium terraclitae</name>
    <dbReference type="NCBI Taxonomy" id="557451"/>
    <lineage>
        <taxon>Bacteria</taxon>
        <taxon>Bacillati</taxon>
        <taxon>Bacillota</taxon>
        <taxon>Clostridia</taxon>
        <taxon>Eubacteriales</taxon>
        <taxon>Symbiobacteriaceae</taxon>
        <taxon>Symbiobacterium</taxon>
    </lineage>
</organism>
<comment type="caution">
    <text evidence="4">The sequence shown here is derived from an EMBL/GenBank/DDBJ whole genome shotgun (WGS) entry which is preliminary data.</text>
</comment>
<dbReference type="PANTHER" id="PTHR33392">
    <property type="entry name" value="POLYISOPRENYL-TEICHOIC ACID--PEPTIDOGLYCAN TEICHOIC ACID TRANSFERASE TAGU"/>
    <property type="match status" value="1"/>
</dbReference>
<dbReference type="PANTHER" id="PTHR33392:SF6">
    <property type="entry name" value="POLYISOPRENYL-TEICHOIC ACID--PEPTIDOGLYCAN TEICHOIC ACID TRANSFERASE TAGU"/>
    <property type="match status" value="1"/>
</dbReference>
<gene>
    <name evidence="4" type="ORF">J2Z79_000031</name>
</gene>
<dbReference type="Gene3D" id="3.40.630.190">
    <property type="entry name" value="LCP protein"/>
    <property type="match status" value="1"/>
</dbReference>
<feature type="compositionally biased region" description="Acidic residues" evidence="2">
    <location>
        <begin position="356"/>
        <end position="371"/>
    </location>
</feature>
<reference evidence="4 5" key="1">
    <citation type="submission" date="2021-03" db="EMBL/GenBank/DDBJ databases">
        <title>Genomic Encyclopedia of Type Strains, Phase IV (KMG-IV): sequencing the most valuable type-strain genomes for metagenomic binning, comparative biology and taxonomic classification.</title>
        <authorList>
            <person name="Goeker M."/>
        </authorList>
    </citation>
    <scope>NUCLEOTIDE SEQUENCE [LARGE SCALE GENOMIC DNA]</scope>
    <source>
        <strain evidence="4 5">DSM 27138</strain>
    </source>
</reference>
<dbReference type="Proteomes" id="UP001519289">
    <property type="component" value="Unassembled WGS sequence"/>
</dbReference>
<dbReference type="Pfam" id="PF03816">
    <property type="entry name" value="LytR_cpsA_psr"/>
    <property type="match status" value="1"/>
</dbReference>
<evidence type="ECO:0000313" key="4">
    <source>
        <dbReference type="EMBL" id="MBP2016658.1"/>
    </source>
</evidence>
<sequence length="501" mass="53530">MYRVPNKHRRRKNWRWLVPLVAILAIFAAVRAISLYRPFQAPASANPTAPGQEEPEPPGSEGLETLPGDRQTFLVMGVEGWEGEWGRSDSMMVVSYDPAAQRVAMLSIPRDLWTKIPGHGYDKINHAFAYGGPTLSVETVERLLGIDINHWVAVSFEGFVEVIDALGGVEVNPPEPLYYHDPYDTRFGPDGLVIDIAAGPQVMDGLTALKYARFRADAEGDIGRMRRQQEIIKAAVKKAATPAIIGRAPQLISALYSTIGTDMSVGEMISLASKGRPALSNPIVTGTLTADEYWIDGVFYFGADLVDLRTAAYELLVGEQPPEAFVAKAKADNEEYQAVLQEAYARSQAAAAEMGESGEEEPGDESGEDGDGATGEGGAGDDGDGGEPGEGSEGGGDDGEHPDEDTALAPIKATVNLVDATGRGIAWEYVDRLEAVGLQVARVHESSAVISSTMAVVRVAGVDVADELNSVLPRVVYAVIPDPTSAQDVDLILGTDLLPEE</sequence>
<evidence type="ECO:0000313" key="5">
    <source>
        <dbReference type="Proteomes" id="UP001519289"/>
    </source>
</evidence>
<dbReference type="EMBL" id="JAGGLG010000001">
    <property type="protein sequence ID" value="MBP2016658.1"/>
    <property type="molecule type" value="Genomic_DNA"/>
</dbReference>
<protein>
    <submittedName>
        <fullName evidence="4">LCP family protein required for cell wall assembly</fullName>
    </submittedName>
</protein>
<evidence type="ECO:0000256" key="2">
    <source>
        <dbReference type="SAM" id="MobiDB-lite"/>
    </source>
</evidence>
<dbReference type="RefSeq" id="WP_209464824.1">
    <property type="nucleotide sequence ID" value="NZ_JAGGLG010000001.1"/>
</dbReference>
<feature type="region of interest" description="Disordered" evidence="2">
    <location>
        <begin position="347"/>
        <end position="405"/>
    </location>
</feature>
<dbReference type="InterPro" id="IPR050922">
    <property type="entry name" value="LytR/CpsA/Psr_CW_biosynth"/>
</dbReference>
<comment type="similarity">
    <text evidence="1">Belongs to the LytR/CpsA/Psr (LCP) family.</text>
</comment>
<feature type="region of interest" description="Disordered" evidence="2">
    <location>
        <begin position="43"/>
        <end position="66"/>
    </location>
</feature>
<dbReference type="InterPro" id="IPR004474">
    <property type="entry name" value="LytR_CpsA_psr"/>
</dbReference>
<evidence type="ECO:0000256" key="1">
    <source>
        <dbReference type="ARBA" id="ARBA00006068"/>
    </source>
</evidence>
<name>A0ABS4JM88_9FIRM</name>
<dbReference type="NCBIfam" id="TIGR00350">
    <property type="entry name" value="lytR_cpsA_psr"/>
    <property type="match status" value="1"/>
</dbReference>